<accession>Q5AY67</accession>
<organism evidence="2 3">
    <name type="scientific">Emericella nidulans (strain FGSC A4 / ATCC 38163 / CBS 112.46 / NRRL 194 / M139)</name>
    <name type="common">Aspergillus nidulans</name>
    <dbReference type="NCBI Taxonomy" id="227321"/>
    <lineage>
        <taxon>Eukaryota</taxon>
        <taxon>Fungi</taxon>
        <taxon>Dikarya</taxon>
        <taxon>Ascomycota</taxon>
        <taxon>Pezizomycotina</taxon>
        <taxon>Eurotiomycetes</taxon>
        <taxon>Eurotiomycetidae</taxon>
        <taxon>Eurotiales</taxon>
        <taxon>Aspergillaceae</taxon>
        <taxon>Aspergillus</taxon>
        <taxon>Aspergillus subgen. Nidulantes</taxon>
    </lineage>
</organism>
<name>Q5AY67_EMENI</name>
<evidence type="ECO:0008006" key="4">
    <source>
        <dbReference type="Google" id="ProtNLM"/>
    </source>
</evidence>
<reference evidence="3" key="1">
    <citation type="journal article" date="2005" name="Nature">
        <title>Sequencing of Aspergillus nidulans and comparative analysis with A. fumigatus and A. oryzae.</title>
        <authorList>
            <person name="Galagan J.E."/>
            <person name="Calvo S.E."/>
            <person name="Cuomo C."/>
            <person name="Ma L.J."/>
            <person name="Wortman J.R."/>
            <person name="Batzoglou S."/>
            <person name="Lee S.I."/>
            <person name="Basturkmen M."/>
            <person name="Spevak C.C."/>
            <person name="Clutterbuck J."/>
            <person name="Kapitonov V."/>
            <person name="Jurka J."/>
            <person name="Scazzocchio C."/>
            <person name="Farman M."/>
            <person name="Butler J."/>
            <person name="Purcell S."/>
            <person name="Harris S."/>
            <person name="Braus G.H."/>
            <person name="Draht O."/>
            <person name="Busch S."/>
            <person name="D'Enfert C."/>
            <person name="Bouchier C."/>
            <person name="Goldman G.H."/>
            <person name="Bell-Pedersen D."/>
            <person name="Griffiths-Jones S."/>
            <person name="Doonan J.H."/>
            <person name="Yu J."/>
            <person name="Vienken K."/>
            <person name="Pain A."/>
            <person name="Freitag M."/>
            <person name="Selker E.U."/>
            <person name="Archer D.B."/>
            <person name="Penalva M.A."/>
            <person name="Oakley B.R."/>
            <person name="Momany M."/>
            <person name="Tanaka T."/>
            <person name="Kumagai T."/>
            <person name="Asai K."/>
            <person name="Machida M."/>
            <person name="Nierman W.C."/>
            <person name="Denning D.W."/>
            <person name="Caddick M."/>
            <person name="Hynes M."/>
            <person name="Paoletti M."/>
            <person name="Fischer R."/>
            <person name="Miller B."/>
            <person name="Dyer P."/>
            <person name="Sachs M.S."/>
            <person name="Osmani S.A."/>
            <person name="Birren B.W."/>
        </authorList>
    </citation>
    <scope>NUCLEOTIDE SEQUENCE [LARGE SCALE GENOMIC DNA]</scope>
    <source>
        <strain evidence="3">FGSC A4 / ATCC 38163 / CBS 112.46 / NRRL 194 / M139</strain>
    </source>
</reference>
<dbReference type="eggNOG" id="ENOG502SCY9">
    <property type="taxonomic scope" value="Eukaryota"/>
</dbReference>
<dbReference type="EMBL" id="BN001301">
    <property type="protein sequence ID" value="CBF71411.1"/>
    <property type="molecule type" value="Genomic_DNA"/>
</dbReference>
<accession>C8V252</accession>
<keyword evidence="3" id="KW-1185">Reference proteome</keyword>
<protein>
    <recommendedName>
        <fullName evidence="4">Fungal N-terminal domain-containing protein</fullName>
    </recommendedName>
</protein>
<gene>
    <name evidence="2" type="ORF">ANIA_06763</name>
</gene>
<evidence type="ECO:0000313" key="2">
    <source>
        <dbReference type="EMBL" id="CBF71411.1"/>
    </source>
</evidence>
<dbReference type="InParanoid" id="Q5AY67"/>
<dbReference type="HOGENOM" id="CLU_648991_0_0_1"/>
<dbReference type="AlphaFoldDB" id="Q5AY67"/>
<dbReference type="GeneID" id="2870293"/>
<dbReference type="KEGG" id="ani:ANIA_06763"/>
<dbReference type="RefSeq" id="XP_664367.1">
    <property type="nucleotide sequence ID" value="XM_659275.1"/>
</dbReference>
<evidence type="ECO:0000256" key="1">
    <source>
        <dbReference type="SAM" id="MobiDB-lite"/>
    </source>
</evidence>
<dbReference type="OMA" id="FGESWCN"/>
<feature type="region of interest" description="Disordered" evidence="1">
    <location>
        <begin position="159"/>
        <end position="182"/>
    </location>
</feature>
<evidence type="ECO:0000313" key="3">
    <source>
        <dbReference type="Proteomes" id="UP000000560"/>
    </source>
</evidence>
<dbReference type="Proteomes" id="UP000000560">
    <property type="component" value="Chromosome I"/>
</dbReference>
<feature type="compositionally biased region" description="Polar residues" evidence="1">
    <location>
        <begin position="161"/>
        <end position="176"/>
    </location>
</feature>
<sequence>MEAAAFAQAAAALASMFLEIVSTTKQVIETMKGARAALVELFTRAERIRLNLELFRSLTYRLSDPMERTAAISFNESSYRQTANEVLELVHKVADSGKRSDLMMRVNWLFYRSDVAALVKKLEDRERDLGLVLTFIAAQSSVVTEGEVHALRTKVDERTRISSASDTSPYGETTQPVDRVNEDPPEYEEFVQDTRPRAGWPEIVSPRPKQPPTLWPGVLLRESYPPEYLQKRDQLANAAYVGDWASVLDTLEKAKMLFQEPWANAVRLRTLPTGQTWGEFQYADLTPAEIAHVLGYDDIYGILAPVVRHVVPVRTQTYLQAKFNELLLSELEDCAQLPAGCIRFPPLSVLTELEHPEIWFPLGFLQKGFLFRLDGREVVVLSIGRRRGQPRQAFRVTTEGWTALEDVVVMS</sequence>
<proteinExistence type="predicted"/>
<reference evidence="3" key="2">
    <citation type="journal article" date="2009" name="Fungal Genet. Biol.">
        <title>The 2008 update of the Aspergillus nidulans genome annotation: a community effort.</title>
        <authorList>
            <person name="Wortman J.R."/>
            <person name="Gilsenan J.M."/>
            <person name="Joardar V."/>
            <person name="Deegan J."/>
            <person name="Clutterbuck J."/>
            <person name="Andersen M.R."/>
            <person name="Archer D."/>
            <person name="Bencina M."/>
            <person name="Braus G."/>
            <person name="Coutinho P."/>
            <person name="von Dohren H."/>
            <person name="Doonan J."/>
            <person name="Driessen A.J."/>
            <person name="Durek P."/>
            <person name="Espeso E."/>
            <person name="Fekete E."/>
            <person name="Flipphi M."/>
            <person name="Estrada C.G."/>
            <person name="Geysens S."/>
            <person name="Goldman G."/>
            <person name="de Groot P.W."/>
            <person name="Hansen K."/>
            <person name="Harris S.D."/>
            <person name="Heinekamp T."/>
            <person name="Helmstaedt K."/>
            <person name="Henrissat B."/>
            <person name="Hofmann G."/>
            <person name="Homan T."/>
            <person name="Horio T."/>
            <person name="Horiuchi H."/>
            <person name="James S."/>
            <person name="Jones M."/>
            <person name="Karaffa L."/>
            <person name="Karanyi Z."/>
            <person name="Kato M."/>
            <person name="Keller N."/>
            <person name="Kelly D.E."/>
            <person name="Kiel J.A."/>
            <person name="Kim J.M."/>
            <person name="van der Klei I.J."/>
            <person name="Klis F.M."/>
            <person name="Kovalchuk A."/>
            <person name="Krasevec N."/>
            <person name="Kubicek C.P."/>
            <person name="Liu B."/>
            <person name="Maccabe A."/>
            <person name="Meyer V."/>
            <person name="Mirabito P."/>
            <person name="Miskei M."/>
            <person name="Mos M."/>
            <person name="Mullins J."/>
            <person name="Nelson D.R."/>
            <person name="Nielsen J."/>
            <person name="Oakley B.R."/>
            <person name="Osmani S.A."/>
            <person name="Pakula T."/>
            <person name="Paszewski A."/>
            <person name="Paulsen I."/>
            <person name="Pilsyk S."/>
            <person name="Pocsi I."/>
            <person name="Punt P.J."/>
            <person name="Ram A.F."/>
            <person name="Ren Q."/>
            <person name="Robellet X."/>
            <person name="Robson G."/>
            <person name="Seiboth B."/>
            <person name="van Solingen P."/>
            <person name="Specht T."/>
            <person name="Sun J."/>
            <person name="Taheri-Talesh N."/>
            <person name="Takeshita N."/>
            <person name="Ussery D."/>
            <person name="vanKuyk P.A."/>
            <person name="Visser H."/>
            <person name="van de Vondervoort P.J."/>
            <person name="de Vries R.P."/>
            <person name="Walton J."/>
            <person name="Xiang X."/>
            <person name="Xiong Y."/>
            <person name="Zeng A.P."/>
            <person name="Brandt B.W."/>
            <person name="Cornell M.J."/>
            <person name="van den Hondel C.A."/>
            <person name="Visser J."/>
            <person name="Oliver S.G."/>
            <person name="Turner G."/>
        </authorList>
    </citation>
    <scope>GENOME REANNOTATION</scope>
    <source>
        <strain evidence="3">FGSC A4 / ATCC 38163 / CBS 112.46 / NRRL 194 / M139</strain>
    </source>
</reference>
<dbReference type="OrthoDB" id="524187at2759"/>